<accession>A0A9N7UPW7</accession>
<evidence type="ECO:0000313" key="2">
    <source>
        <dbReference type="EMBL" id="CAB1436572.1"/>
    </source>
</evidence>
<reference evidence="2" key="1">
    <citation type="submission" date="2020-03" db="EMBL/GenBank/DDBJ databases">
        <authorList>
            <person name="Weist P."/>
        </authorList>
    </citation>
    <scope>NUCLEOTIDE SEQUENCE</scope>
</reference>
<comment type="caution">
    <text evidence="2">The sequence shown here is derived from an EMBL/GenBank/DDBJ whole genome shotgun (WGS) entry which is preliminary data.</text>
</comment>
<organism evidence="2 3">
    <name type="scientific">Pleuronectes platessa</name>
    <name type="common">European plaice</name>
    <dbReference type="NCBI Taxonomy" id="8262"/>
    <lineage>
        <taxon>Eukaryota</taxon>
        <taxon>Metazoa</taxon>
        <taxon>Chordata</taxon>
        <taxon>Craniata</taxon>
        <taxon>Vertebrata</taxon>
        <taxon>Euteleostomi</taxon>
        <taxon>Actinopterygii</taxon>
        <taxon>Neopterygii</taxon>
        <taxon>Teleostei</taxon>
        <taxon>Neoteleostei</taxon>
        <taxon>Acanthomorphata</taxon>
        <taxon>Carangaria</taxon>
        <taxon>Pleuronectiformes</taxon>
        <taxon>Pleuronectoidei</taxon>
        <taxon>Pleuronectidae</taxon>
        <taxon>Pleuronectes</taxon>
    </lineage>
</organism>
<name>A0A9N7UPW7_PLEPL</name>
<dbReference type="EMBL" id="CADEAL010001905">
    <property type="protein sequence ID" value="CAB1436572.1"/>
    <property type="molecule type" value="Genomic_DNA"/>
</dbReference>
<feature type="compositionally biased region" description="Basic and acidic residues" evidence="1">
    <location>
        <begin position="51"/>
        <end position="61"/>
    </location>
</feature>
<feature type="compositionally biased region" description="Basic and acidic residues" evidence="1">
    <location>
        <begin position="68"/>
        <end position="89"/>
    </location>
</feature>
<feature type="region of interest" description="Disordered" evidence="1">
    <location>
        <begin position="50"/>
        <end position="89"/>
    </location>
</feature>
<evidence type="ECO:0000313" key="3">
    <source>
        <dbReference type="Proteomes" id="UP001153269"/>
    </source>
</evidence>
<proteinExistence type="predicted"/>
<gene>
    <name evidence="2" type="ORF">PLEPLA_LOCUS24605</name>
</gene>
<evidence type="ECO:0000256" key="1">
    <source>
        <dbReference type="SAM" id="MobiDB-lite"/>
    </source>
</evidence>
<sequence length="148" mass="16656">MVGQRRMRVKLSPLMENQSQPLQETITALGKKASSFFQLRLCNQLCSQVGGKEKSDGERRCGKSVGCRNDRGEEEKTVRGERAADEKMDEQSLQADTICCCSVSDADTDRDKVLCQLLSRNTITAPSPSHHPDPILLYSHWDIIQRFN</sequence>
<keyword evidence="3" id="KW-1185">Reference proteome</keyword>
<protein>
    <submittedName>
        <fullName evidence="2">Uncharacterized protein</fullName>
    </submittedName>
</protein>
<dbReference type="Proteomes" id="UP001153269">
    <property type="component" value="Unassembled WGS sequence"/>
</dbReference>
<dbReference type="AlphaFoldDB" id="A0A9N7UPW7"/>